<dbReference type="OrthoDB" id="215442at2"/>
<evidence type="ECO:0000313" key="4">
    <source>
        <dbReference type="Proteomes" id="UP000317178"/>
    </source>
</evidence>
<evidence type="ECO:0000313" key="3">
    <source>
        <dbReference type="EMBL" id="QDU81325.1"/>
    </source>
</evidence>
<dbReference type="RefSeq" id="WP_144996571.1">
    <property type="nucleotide sequence ID" value="NZ_CP036281.1"/>
</dbReference>
<dbReference type="AlphaFoldDB" id="A0A518CQ34"/>
<dbReference type="EMBL" id="CP036281">
    <property type="protein sequence ID" value="QDU81325.1"/>
    <property type="molecule type" value="Genomic_DNA"/>
</dbReference>
<sequence>MKRLPNLQIRISACLIIILAIGGAFYQWSRQNSEGKETPYPLSSQEDTNAPQNQAQAQTSAGTTPLVSIETPTFDSLPESPKVQSAGRDLLLQSRQQLQQYKPFQARLTQTIRISAQPILARGTYKEGLAQQLRMELEIETQNTRGKMLNVCDGSILWTEFTRHSAELAPEGKPKITRRDLGSILQEAYSTDHVENARYVSDLAMGGLTALFASLEKEMIFRDPTEFSHGGVLLWKLQGTWSPGFLERHHVSNLSKLPRHVPDSVELFLDRKTLFPHRILFTRQQDDKEAPLKMITFDFSDVELQATLTEELFEYDLKGETYDDVTNQYLRRLQEVD</sequence>
<organism evidence="3 4">
    <name type="scientific">Polystyrenella longa</name>
    <dbReference type="NCBI Taxonomy" id="2528007"/>
    <lineage>
        <taxon>Bacteria</taxon>
        <taxon>Pseudomonadati</taxon>
        <taxon>Planctomycetota</taxon>
        <taxon>Planctomycetia</taxon>
        <taxon>Planctomycetales</taxon>
        <taxon>Planctomycetaceae</taxon>
        <taxon>Polystyrenella</taxon>
    </lineage>
</organism>
<accession>A0A518CQ34</accession>
<feature type="region of interest" description="Disordered" evidence="1">
    <location>
        <begin position="33"/>
        <end position="65"/>
    </location>
</feature>
<keyword evidence="4" id="KW-1185">Reference proteome</keyword>
<proteinExistence type="predicted"/>
<feature type="compositionally biased region" description="Low complexity" evidence="1">
    <location>
        <begin position="48"/>
        <end position="61"/>
    </location>
</feature>
<protein>
    <submittedName>
        <fullName evidence="3">Uncharacterized protein</fullName>
    </submittedName>
</protein>
<dbReference type="Proteomes" id="UP000317178">
    <property type="component" value="Chromosome"/>
</dbReference>
<dbReference type="KEGG" id="plon:Pla110_30660"/>
<gene>
    <name evidence="3" type="ORF">Pla110_30660</name>
</gene>
<evidence type="ECO:0000256" key="2">
    <source>
        <dbReference type="SAM" id="Phobius"/>
    </source>
</evidence>
<evidence type="ECO:0000256" key="1">
    <source>
        <dbReference type="SAM" id="MobiDB-lite"/>
    </source>
</evidence>
<reference evidence="3 4" key="1">
    <citation type="submission" date="2019-02" db="EMBL/GenBank/DDBJ databases">
        <title>Deep-cultivation of Planctomycetes and their phenomic and genomic characterization uncovers novel biology.</title>
        <authorList>
            <person name="Wiegand S."/>
            <person name="Jogler M."/>
            <person name="Boedeker C."/>
            <person name="Pinto D."/>
            <person name="Vollmers J."/>
            <person name="Rivas-Marin E."/>
            <person name="Kohn T."/>
            <person name="Peeters S.H."/>
            <person name="Heuer A."/>
            <person name="Rast P."/>
            <person name="Oberbeckmann S."/>
            <person name="Bunk B."/>
            <person name="Jeske O."/>
            <person name="Meyerdierks A."/>
            <person name="Storesund J.E."/>
            <person name="Kallscheuer N."/>
            <person name="Luecker S."/>
            <person name="Lage O.M."/>
            <person name="Pohl T."/>
            <person name="Merkel B.J."/>
            <person name="Hornburger P."/>
            <person name="Mueller R.-W."/>
            <person name="Bruemmer F."/>
            <person name="Labrenz M."/>
            <person name="Spormann A.M."/>
            <person name="Op den Camp H."/>
            <person name="Overmann J."/>
            <person name="Amann R."/>
            <person name="Jetten M.S.M."/>
            <person name="Mascher T."/>
            <person name="Medema M.H."/>
            <person name="Devos D.P."/>
            <person name="Kaster A.-K."/>
            <person name="Ovreas L."/>
            <person name="Rohde M."/>
            <person name="Galperin M.Y."/>
            <person name="Jogler C."/>
        </authorList>
    </citation>
    <scope>NUCLEOTIDE SEQUENCE [LARGE SCALE GENOMIC DNA]</scope>
    <source>
        <strain evidence="3 4">Pla110</strain>
    </source>
</reference>
<keyword evidence="2" id="KW-1133">Transmembrane helix</keyword>
<keyword evidence="2" id="KW-0812">Transmembrane</keyword>
<feature type="transmembrane region" description="Helical" evidence="2">
    <location>
        <begin position="7"/>
        <end position="28"/>
    </location>
</feature>
<keyword evidence="2" id="KW-0472">Membrane</keyword>
<name>A0A518CQ34_9PLAN</name>